<evidence type="ECO:0000256" key="1">
    <source>
        <dbReference type="SAM" id="MobiDB-lite"/>
    </source>
</evidence>
<evidence type="ECO:0008006" key="4">
    <source>
        <dbReference type="Google" id="ProtNLM"/>
    </source>
</evidence>
<dbReference type="STRING" id="1336337.A0A3N4K9M5"/>
<accession>A0A3N4K9M5</accession>
<feature type="compositionally biased region" description="Polar residues" evidence="1">
    <location>
        <begin position="186"/>
        <end position="209"/>
    </location>
</feature>
<feature type="compositionally biased region" description="Polar residues" evidence="1">
    <location>
        <begin position="220"/>
        <end position="230"/>
    </location>
</feature>
<feature type="region of interest" description="Disordered" evidence="1">
    <location>
        <begin position="1"/>
        <end position="314"/>
    </location>
</feature>
<feature type="compositionally biased region" description="Polar residues" evidence="1">
    <location>
        <begin position="659"/>
        <end position="671"/>
    </location>
</feature>
<dbReference type="Proteomes" id="UP000276215">
    <property type="component" value="Unassembled WGS sequence"/>
</dbReference>
<dbReference type="OrthoDB" id="4155914at2759"/>
<feature type="compositionally biased region" description="Basic and acidic residues" evidence="1">
    <location>
        <begin position="173"/>
        <end position="184"/>
    </location>
</feature>
<feature type="region of interest" description="Disordered" evidence="1">
    <location>
        <begin position="600"/>
        <end position="643"/>
    </location>
</feature>
<keyword evidence="3" id="KW-1185">Reference proteome</keyword>
<feature type="compositionally biased region" description="Low complexity" evidence="1">
    <location>
        <begin position="68"/>
        <end position="108"/>
    </location>
</feature>
<feature type="compositionally biased region" description="Polar residues" evidence="1">
    <location>
        <begin position="125"/>
        <end position="136"/>
    </location>
</feature>
<name>A0A3N4K9M5_9PEZI</name>
<feature type="region of interest" description="Disordered" evidence="1">
    <location>
        <begin position="656"/>
        <end position="714"/>
    </location>
</feature>
<feature type="compositionally biased region" description="Low complexity" evidence="1">
    <location>
        <begin position="672"/>
        <end position="708"/>
    </location>
</feature>
<feature type="compositionally biased region" description="Low complexity" evidence="1">
    <location>
        <begin position="210"/>
        <end position="219"/>
    </location>
</feature>
<gene>
    <name evidence="2" type="ORF">L873DRAFT_1660171</name>
</gene>
<evidence type="ECO:0000313" key="3">
    <source>
        <dbReference type="Proteomes" id="UP000276215"/>
    </source>
</evidence>
<proteinExistence type="predicted"/>
<sequence length="739" mass="80437">MPTFPSFLSKRTSATPTPPPSSTSPRPIISGPLPQNYSSSSRLSSHGGATIQLVPSDSRSAAEQQEANNNLSSSSSLSSYNPSSRKPLENNNTGGNNNNNSGSSNHGSRLPAGLSRRLSRHKHQSTSPSFPQQLQTESDHLDPYLQQSPHSPGPPPHSPGRPQSMLAPPQENEAEHYSVKRADTDPAQQQYSQHPHPQRQDSFQNSANLQIQQQQQQPQGNLTMTNQAHNQPRRSMEQSNQVGPSREGSTLSQMNVYASSGRGNPNQQEYQIQTGGNAGGNQPPVYDPAKYEGQPMGRMTPENRAESRAGSAPEAINVPQLMQDHETLAAKYRKVKNLYFDSKSEIERLQNTLAHQRISQSRTSLDDNEYANRFDRLDGAIKNVAFEIRQSWKTIPPWLGSVINSGAEVKGGREMTVVGRACISRWVVDEILEKFFHPALDVNLSAHLKVIEHGIRKNAPPPQSIEDDDALSAKMCNWRLTTLDGLRDSIHGPHAMEFRQRLSEHLVKQLVDSLQMHLHDPSPPGLLGGIQMIVDIAVGLGANLPLESRDVRVWYPLPGERFDSKFMRGEVGLPPLVTPTRGPEADGEKLQLDTNQQSHIMEGGETSPLPPPAPAKDDKPLPAGKAGIGALPPPSGAMQNKEGAGKKIAGFSRVKKALQGSTHQPTSPNLPSSSTGQQGQQAQQQNGNSGSQASLAQQQQPQPAQDPTAPKDGDRVRVAGFMACEVRGKLILVKAPVWL</sequence>
<evidence type="ECO:0000313" key="2">
    <source>
        <dbReference type="EMBL" id="RPB06059.1"/>
    </source>
</evidence>
<feature type="compositionally biased region" description="Polar residues" evidence="1">
    <location>
        <begin position="237"/>
        <end position="275"/>
    </location>
</feature>
<dbReference type="AlphaFoldDB" id="A0A3N4K9M5"/>
<reference evidence="2 3" key="1">
    <citation type="journal article" date="2018" name="Nat. Ecol. Evol.">
        <title>Pezizomycetes genomes reveal the molecular basis of ectomycorrhizal truffle lifestyle.</title>
        <authorList>
            <person name="Murat C."/>
            <person name="Payen T."/>
            <person name="Noel B."/>
            <person name="Kuo A."/>
            <person name="Morin E."/>
            <person name="Chen J."/>
            <person name="Kohler A."/>
            <person name="Krizsan K."/>
            <person name="Balestrini R."/>
            <person name="Da Silva C."/>
            <person name="Montanini B."/>
            <person name="Hainaut M."/>
            <person name="Levati E."/>
            <person name="Barry K.W."/>
            <person name="Belfiori B."/>
            <person name="Cichocki N."/>
            <person name="Clum A."/>
            <person name="Dockter R.B."/>
            <person name="Fauchery L."/>
            <person name="Guy J."/>
            <person name="Iotti M."/>
            <person name="Le Tacon F."/>
            <person name="Lindquist E.A."/>
            <person name="Lipzen A."/>
            <person name="Malagnac F."/>
            <person name="Mello A."/>
            <person name="Molinier V."/>
            <person name="Miyauchi S."/>
            <person name="Poulain J."/>
            <person name="Riccioni C."/>
            <person name="Rubini A."/>
            <person name="Sitrit Y."/>
            <person name="Splivallo R."/>
            <person name="Traeger S."/>
            <person name="Wang M."/>
            <person name="Zifcakova L."/>
            <person name="Wipf D."/>
            <person name="Zambonelli A."/>
            <person name="Paolocci F."/>
            <person name="Nowrousian M."/>
            <person name="Ottonello S."/>
            <person name="Baldrian P."/>
            <person name="Spatafora J.W."/>
            <person name="Henrissat B."/>
            <person name="Nagy L.G."/>
            <person name="Aury J.M."/>
            <person name="Wincker P."/>
            <person name="Grigoriev I.V."/>
            <person name="Bonfante P."/>
            <person name="Martin F.M."/>
        </authorList>
    </citation>
    <scope>NUCLEOTIDE SEQUENCE [LARGE SCALE GENOMIC DNA]</scope>
    <source>
        <strain evidence="2 3">120613-1</strain>
    </source>
</reference>
<protein>
    <recommendedName>
        <fullName evidence="4">S-adenosylmethionine-dependent methyltransferase-like protein</fullName>
    </recommendedName>
</protein>
<feature type="compositionally biased region" description="Polar residues" evidence="1">
    <location>
        <begin position="53"/>
        <end position="67"/>
    </location>
</feature>
<organism evidence="2 3">
    <name type="scientific">Choiromyces venosus 120613-1</name>
    <dbReference type="NCBI Taxonomy" id="1336337"/>
    <lineage>
        <taxon>Eukaryota</taxon>
        <taxon>Fungi</taxon>
        <taxon>Dikarya</taxon>
        <taxon>Ascomycota</taxon>
        <taxon>Pezizomycotina</taxon>
        <taxon>Pezizomycetes</taxon>
        <taxon>Pezizales</taxon>
        <taxon>Tuberaceae</taxon>
        <taxon>Choiromyces</taxon>
    </lineage>
</organism>
<dbReference type="EMBL" id="ML120351">
    <property type="protein sequence ID" value="RPB06059.1"/>
    <property type="molecule type" value="Genomic_DNA"/>
</dbReference>